<feature type="domain" description="Lamina-associated polypeptide 2 alpha C-terminal" evidence="1">
    <location>
        <begin position="17"/>
        <end position="121"/>
    </location>
</feature>
<reference evidence="2" key="1">
    <citation type="journal article" date="2022" name="bioRxiv">
        <title>Sequencing and chromosome-scale assembly of the giantPleurodeles waltlgenome.</title>
        <authorList>
            <person name="Brown T."/>
            <person name="Elewa A."/>
            <person name="Iarovenko S."/>
            <person name="Subramanian E."/>
            <person name="Araus A.J."/>
            <person name="Petzold A."/>
            <person name="Susuki M."/>
            <person name="Suzuki K.-i.T."/>
            <person name="Hayashi T."/>
            <person name="Toyoda A."/>
            <person name="Oliveira C."/>
            <person name="Osipova E."/>
            <person name="Leigh N.D."/>
            <person name="Simon A."/>
            <person name="Yun M.H."/>
        </authorList>
    </citation>
    <scope>NUCLEOTIDE SEQUENCE</scope>
    <source>
        <strain evidence="2">20211129_DDA</strain>
        <tissue evidence="2">Liver</tissue>
    </source>
</reference>
<organism evidence="2 3">
    <name type="scientific">Pleurodeles waltl</name>
    <name type="common">Iberian ribbed newt</name>
    <dbReference type="NCBI Taxonomy" id="8319"/>
    <lineage>
        <taxon>Eukaryota</taxon>
        <taxon>Metazoa</taxon>
        <taxon>Chordata</taxon>
        <taxon>Craniata</taxon>
        <taxon>Vertebrata</taxon>
        <taxon>Euteleostomi</taxon>
        <taxon>Amphibia</taxon>
        <taxon>Batrachia</taxon>
        <taxon>Caudata</taxon>
        <taxon>Salamandroidea</taxon>
        <taxon>Salamandridae</taxon>
        <taxon>Pleurodelinae</taxon>
        <taxon>Pleurodeles</taxon>
    </lineage>
</organism>
<comment type="caution">
    <text evidence="2">The sequence shown here is derived from an EMBL/GenBank/DDBJ whole genome shotgun (WGS) entry which is preliminary data.</text>
</comment>
<dbReference type="Proteomes" id="UP001066276">
    <property type="component" value="Chromosome 11"/>
</dbReference>
<dbReference type="EMBL" id="JANPWB010000015">
    <property type="protein sequence ID" value="KAJ1092136.1"/>
    <property type="molecule type" value="Genomic_DNA"/>
</dbReference>
<evidence type="ECO:0000313" key="2">
    <source>
        <dbReference type="EMBL" id="KAJ1092136.1"/>
    </source>
</evidence>
<sequence length="125" mass="13555">MVCRSVGCTSLDEDAVIRDDVDKKLDGSLKKAYSGTRLALRAGIYGTYVAQSLLSDLKALNRALDGSSACSGLMCLIEHQVEFLLDVSFDDVRASALAEGAWVSARRNLVLRDWKTDVAQRASSL</sequence>
<dbReference type="AlphaFoldDB" id="A0AAV7LKM1"/>
<evidence type="ECO:0000313" key="3">
    <source>
        <dbReference type="Proteomes" id="UP001066276"/>
    </source>
</evidence>
<keyword evidence="3" id="KW-1185">Reference proteome</keyword>
<name>A0AAV7LKM1_PLEWA</name>
<evidence type="ECO:0000259" key="1">
    <source>
        <dbReference type="Pfam" id="PF11560"/>
    </source>
</evidence>
<protein>
    <recommendedName>
        <fullName evidence="1">Lamina-associated polypeptide 2 alpha C-terminal domain-containing protein</fullName>
    </recommendedName>
</protein>
<proteinExistence type="predicted"/>
<dbReference type="InterPro" id="IPR021623">
    <property type="entry name" value="LAP2alpha_C"/>
</dbReference>
<dbReference type="Gene3D" id="1.10.287.3160">
    <property type="match status" value="1"/>
</dbReference>
<dbReference type="Pfam" id="PF11560">
    <property type="entry name" value="LAP2alpha"/>
    <property type="match status" value="1"/>
</dbReference>
<accession>A0AAV7LKM1</accession>
<gene>
    <name evidence="2" type="ORF">NDU88_005248</name>
</gene>